<dbReference type="AlphaFoldDB" id="A0A7K1TFZ8"/>
<dbReference type="NCBIfam" id="NF006821">
    <property type="entry name" value="PRK09344.1-3"/>
    <property type="match status" value="1"/>
</dbReference>
<keyword evidence="11" id="KW-0418">Kinase</keyword>
<evidence type="ECO:0000256" key="3">
    <source>
        <dbReference type="ARBA" id="ARBA00012363"/>
    </source>
</evidence>
<gene>
    <name evidence="10 11" type="primary">pckA</name>
    <name evidence="11" type="ORF">GO988_13365</name>
</gene>
<sequence length="542" mass="58690">MSVTANTAVLNRLQPLGFARVAHAHLNPTPAELVEAAVCRGEGTLTDTGALMADTGRFTGRSPKDRFIVRDVITQDSVWWGDINIPFAADQFDQLHQKMVAYLEDKELYVREAYAGAHPASQLKLRVVNELAWHNLFCHNLFLRPEAGVDTSWLADFSIICAPGFEADPAVDGTRQSNFAVINFSKKLLLIGGTAYAGEMKKGIFGVLNFLLPHAQDTLPMHCSANIGSHGDAAIFFGLSGTGKTTLSTDPNRHLVGDDEHGWLPGQGGIFNFEGGCYAKVIDLLEEKEPEIWQAIRFGAIVENTRFVPGTRTVDYANKSVTENTRTAYPITYIPNIAVPSVGPVPTHIFFLTADATGVLPPISRLDKSHAMYHFLSGYTAKVAGTEMGIVEPQATFSACFGAVFLPLHPTRYAEMLGQKMDEHAVNVWLVNTGWTGGGYGTGRRMRLSHTRTLITAALTGQLDGVKFRPHPVFGVEVPGAVPGVPTDLLDPRRTWAVKTAYDQAANALANKFVANFEKYAAAASPEILAGAPMAVSEPVVA</sequence>
<dbReference type="EMBL" id="WQKZ01000003">
    <property type="protein sequence ID" value="MVN77318.1"/>
    <property type="molecule type" value="Genomic_DNA"/>
</dbReference>
<evidence type="ECO:0000256" key="4">
    <source>
        <dbReference type="ARBA" id="ARBA00022432"/>
    </source>
</evidence>
<feature type="binding site" evidence="10">
    <location>
        <position position="451"/>
    </location>
    <ligand>
        <name>ATP</name>
        <dbReference type="ChEBI" id="CHEBI:30616"/>
    </ligand>
</feature>
<comment type="subcellular location">
    <subcellularLocation>
        <location evidence="10">Cytoplasm</location>
    </subcellularLocation>
</comment>
<dbReference type="PANTHER" id="PTHR30031">
    <property type="entry name" value="PHOSPHOENOLPYRUVATE CARBOXYKINASE ATP"/>
    <property type="match status" value="1"/>
</dbReference>
<comment type="caution">
    <text evidence="10">Lacks conserved residue(s) required for the propagation of feature annotation.</text>
</comment>
<feature type="binding site" evidence="10">
    <location>
        <position position="326"/>
    </location>
    <ligand>
        <name>ATP</name>
        <dbReference type="ChEBI" id="CHEBI:30616"/>
    </ligand>
</feature>
<keyword evidence="4 10" id="KW-0312">Gluconeogenesis</keyword>
<dbReference type="PANTHER" id="PTHR30031:SF0">
    <property type="entry name" value="PHOSPHOENOLPYRUVATE CARBOXYKINASE (ATP)"/>
    <property type="match status" value="1"/>
</dbReference>
<keyword evidence="7 10" id="KW-0067">ATP-binding</keyword>
<proteinExistence type="inferred from homology"/>
<dbReference type="PIRSF" id="PIRSF006294">
    <property type="entry name" value="PEP_crbxkin"/>
    <property type="match status" value="1"/>
</dbReference>
<feature type="binding site" evidence="10">
    <location>
        <position position="61"/>
    </location>
    <ligand>
        <name>substrate</name>
    </ligand>
</feature>
<organism evidence="11 12">
    <name type="scientific">Hymenobacter ginkgonis</name>
    <dbReference type="NCBI Taxonomy" id="2682976"/>
    <lineage>
        <taxon>Bacteria</taxon>
        <taxon>Pseudomonadati</taxon>
        <taxon>Bacteroidota</taxon>
        <taxon>Cytophagia</taxon>
        <taxon>Cytophagales</taxon>
        <taxon>Hymenobacteraceae</taxon>
        <taxon>Hymenobacter</taxon>
    </lineage>
</organism>
<dbReference type="GO" id="GO:0006094">
    <property type="term" value="P:gluconeogenesis"/>
    <property type="evidence" value="ECO:0007669"/>
    <property type="project" value="UniProtKB-UniRule"/>
</dbReference>
<accession>A0A7K1TFZ8</accession>
<evidence type="ECO:0000313" key="11">
    <source>
        <dbReference type="EMBL" id="MVN77318.1"/>
    </source>
</evidence>
<dbReference type="GO" id="GO:0046872">
    <property type="term" value="F:metal ion binding"/>
    <property type="evidence" value="ECO:0007669"/>
    <property type="project" value="UniProtKB-KW"/>
</dbReference>
<keyword evidence="11" id="KW-0670">Pyruvate</keyword>
<dbReference type="Proteomes" id="UP000441336">
    <property type="component" value="Unassembled WGS sequence"/>
</dbReference>
<dbReference type="RefSeq" id="WP_157566240.1">
    <property type="nucleotide sequence ID" value="NZ_WQKZ01000003.1"/>
</dbReference>
<evidence type="ECO:0000256" key="1">
    <source>
        <dbReference type="ARBA" id="ARBA00004742"/>
    </source>
</evidence>
<keyword evidence="8 10" id="KW-0456">Lyase</keyword>
<feature type="binding site" evidence="10">
    <location>
        <position position="222"/>
    </location>
    <ligand>
        <name>ATP</name>
        <dbReference type="ChEBI" id="CHEBI:30616"/>
    </ligand>
</feature>
<comment type="catalytic activity">
    <reaction evidence="9 10">
        <text>oxaloacetate + ATP = phosphoenolpyruvate + ADP + CO2</text>
        <dbReference type="Rhea" id="RHEA:18617"/>
        <dbReference type="ChEBI" id="CHEBI:16452"/>
        <dbReference type="ChEBI" id="CHEBI:16526"/>
        <dbReference type="ChEBI" id="CHEBI:30616"/>
        <dbReference type="ChEBI" id="CHEBI:58702"/>
        <dbReference type="ChEBI" id="CHEBI:456216"/>
        <dbReference type="EC" id="4.1.1.49"/>
    </reaction>
</comment>
<evidence type="ECO:0000313" key="12">
    <source>
        <dbReference type="Proteomes" id="UP000441336"/>
    </source>
</evidence>
<name>A0A7K1TFZ8_9BACT</name>
<dbReference type="GO" id="GO:0005524">
    <property type="term" value="F:ATP binding"/>
    <property type="evidence" value="ECO:0007669"/>
    <property type="project" value="UniProtKB-UniRule"/>
</dbReference>
<feature type="binding site" evidence="10">
    <location>
        <position position="202"/>
    </location>
    <ligand>
        <name>substrate</name>
    </ligand>
</feature>
<dbReference type="EC" id="4.1.1.49" evidence="3 10"/>
<feature type="binding site" evidence="10">
    <location>
        <position position="202"/>
    </location>
    <ligand>
        <name>Mn(2+)</name>
        <dbReference type="ChEBI" id="CHEBI:29035"/>
    </ligand>
</feature>
<dbReference type="GO" id="GO:0004612">
    <property type="term" value="F:phosphoenolpyruvate carboxykinase (ATP) activity"/>
    <property type="evidence" value="ECO:0007669"/>
    <property type="project" value="UniProtKB-UniRule"/>
</dbReference>
<feature type="binding site" evidence="10">
    <location>
        <position position="222"/>
    </location>
    <ligand>
        <name>Mn(2+)</name>
        <dbReference type="ChEBI" id="CHEBI:29035"/>
    </ligand>
</feature>
<feature type="binding site" evidence="10">
    <location>
        <position position="196"/>
    </location>
    <ligand>
        <name>substrate</name>
    </ligand>
</feature>
<feature type="binding site" evidence="10">
    <location>
        <position position="259"/>
    </location>
    <ligand>
        <name>Mn(2+)</name>
        <dbReference type="ChEBI" id="CHEBI:29035"/>
    </ligand>
</feature>
<feature type="binding site" evidence="10">
    <location>
        <position position="289"/>
    </location>
    <ligand>
        <name>ATP</name>
        <dbReference type="ChEBI" id="CHEBI:30616"/>
    </ligand>
</feature>
<keyword evidence="6 10" id="KW-0210">Decarboxylase</keyword>
<evidence type="ECO:0000256" key="8">
    <source>
        <dbReference type="ARBA" id="ARBA00023239"/>
    </source>
</evidence>
<keyword evidence="10" id="KW-0464">Manganese</keyword>
<dbReference type="Pfam" id="PF01293">
    <property type="entry name" value="PEPCK_ATP"/>
    <property type="match status" value="1"/>
</dbReference>
<comment type="caution">
    <text evidence="11">The sequence shown here is derived from an EMBL/GenBank/DDBJ whole genome shotgun (WGS) entry which is preliminary data.</text>
</comment>
<comment type="cofactor">
    <cofactor evidence="10">
        <name>Mn(2+)</name>
        <dbReference type="ChEBI" id="CHEBI:29035"/>
    </cofactor>
    <text evidence="10">Binds 1 Mn(2+) ion per subunit.</text>
</comment>
<evidence type="ECO:0000256" key="2">
    <source>
        <dbReference type="ARBA" id="ARBA00006052"/>
    </source>
</evidence>
<dbReference type="HAMAP" id="MF_00453">
    <property type="entry name" value="PEPCK_ATP"/>
    <property type="match status" value="1"/>
</dbReference>
<comment type="pathway">
    <text evidence="1 10">Carbohydrate biosynthesis; gluconeogenesis.</text>
</comment>
<protein>
    <recommendedName>
        <fullName evidence="3 10">Phosphoenolpyruvate carboxykinase (ATP)</fullName>
        <shortName evidence="10">PCK</shortName>
        <shortName evidence="10">PEP carboxykinase</shortName>
        <shortName evidence="10">PEPCK</shortName>
        <ecNumber evidence="3 10">4.1.1.49</ecNumber>
    </recommendedName>
</protein>
<feature type="binding site" evidence="10">
    <location>
        <begin position="238"/>
        <end position="246"/>
    </location>
    <ligand>
        <name>ATP</name>
        <dbReference type="ChEBI" id="CHEBI:30616"/>
    </ligand>
</feature>
<evidence type="ECO:0000256" key="9">
    <source>
        <dbReference type="ARBA" id="ARBA00047371"/>
    </source>
</evidence>
<reference evidence="11 12" key="1">
    <citation type="submission" date="2019-12" db="EMBL/GenBank/DDBJ databases">
        <title>Hymenobacter sp. HMF4947 Genome sequencing and assembly.</title>
        <authorList>
            <person name="Kang H."/>
            <person name="Cha I."/>
            <person name="Kim H."/>
            <person name="Joh K."/>
        </authorList>
    </citation>
    <scope>NUCLEOTIDE SEQUENCE [LARGE SCALE GENOMIC DNA]</scope>
    <source>
        <strain evidence="11 12">HMF4947</strain>
    </source>
</reference>
<dbReference type="Gene3D" id="2.170.8.10">
    <property type="entry name" value="Phosphoenolpyruvate Carboxykinase, domain 2"/>
    <property type="match status" value="1"/>
</dbReference>
<dbReference type="SUPFAM" id="SSF53795">
    <property type="entry name" value="PEP carboxykinase-like"/>
    <property type="match status" value="1"/>
</dbReference>
<feature type="binding site" evidence="10">
    <location>
        <position position="202"/>
    </location>
    <ligand>
        <name>ATP</name>
        <dbReference type="ChEBI" id="CHEBI:30616"/>
    </ligand>
</feature>
<dbReference type="Gene3D" id="3.90.228.20">
    <property type="match status" value="1"/>
</dbReference>
<evidence type="ECO:0000256" key="10">
    <source>
        <dbReference type="HAMAP-Rule" id="MF_00453"/>
    </source>
</evidence>
<dbReference type="NCBIfam" id="NF006820">
    <property type="entry name" value="PRK09344.1-2"/>
    <property type="match status" value="1"/>
</dbReference>
<dbReference type="InterPro" id="IPR013035">
    <property type="entry name" value="PEP_carboxykinase_C"/>
</dbReference>
<comment type="similarity">
    <text evidence="2 10">Belongs to the phosphoenolpyruvate carboxykinase (ATP) family.</text>
</comment>
<comment type="function">
    <text evidence="10">Involved in the gluconeogenesis. Catalyzes the conversion of oxaloacetate (OAA) to phosphoenolpyruvate (PEP) through direct phosphoryl transfer between the nucleoside triphosphate and OAA.</text>
</comment>
<keyword evidence="5 10" id="KW-0547">Nucleotide-binding</keyword>
<dbReference type="InterPro" id="IPR008210">
    <property type="entry name" value="PEP_carboxykinase_N"/>
</dbReference>
<feature type="binding site" evidence="10">
    <location>
        <position position="326"/>
    </location>
    <ligand>
        <name>substrate</name>
    </ligand>
</feature>
<dbReference type="InterPro" id="IPR001272">
    <property type="entry name" value="PEP_carboxykinase_ATP"/>
</dbReference>
<evidence type="ECO:0000256" key="6">
    <source>
        <dbReference type="ARBA" id="ARBA00022793"/>
    </source>
</evidence>
<keyword evidence="11" id="KW-0808">Transferase</keyword>
<keyword evidence="10" id="KW-0479">Metal-binding</keyword>
<dbReference type="GO" id="GO:0016301">
    <property type="term" value="F:kinase activity"/>
    <property type="evidence" value="ECO:0007669"/>
    <property type="project" value="UniProtKB-KW"/>
</dbReference>
<dbReference type="UniPathway" id="UPA00138"/>
<evidence type="ECO:0000256" key="5">
    <source>
        <dbReference type="ARBA" id="ARBA00022741"/>
    </source>
</evidence>
<dbReference type="NCBIfam" id="TIGR00224">
    <property type="entry name" value="pckA"/>
    <property type="match status" value="1"/>
</dbReference>
<keyword evidence="12" id="KW-1185">Reference proteome</keyword>
<dbReference type="SUPFAM" id="SSF68923">
    <property type="entry name" value="PEP carboxykinase N-terminal domain"/>
    <property type="match status" value="1"/>
</dbReference>
<dbReference type="Gene3D" id="3.40.449.10">
    <property type="entry name" value="Phosphoenolpyruvate Carboxykinase, domain 1"/>
    <property type="match status" value="1"/>
</dbReference>
<keyword evidence="10" id="KW-0963">Cytoplasm</keyword>
<evidence type="ECO:0000256" key="7">
    <source>
        <dbReference type="ARBA" id="ARBA00022840"/>
    </source>
</evidence>
<dbReference type="GO" id="GO:0005829">
    <property type="term" value="C:cytosol"/>
    <property type="evidence" value="ECO:0007669"/>
    <property type="project" value="TreeGrafter"/>
</dbReference>